<proteinExistence type="predicted"/>
<dbReference type="RefSeq" id="WP_084352198.1">
    <property type="nucleotide sequence ID" value="NZ_FWYD01000003.1"/>
</dbReference>
<organism evidence="4 5">
    <name type="scientific">Primorskyibacter flagellatus</name>
    <dbReference type="NCBI Taxonomy" id="1387277"/>
    <lineage>
        <taxon>Bacteria</taxon>
        <taxon>Pseudomonadati</taxon>
        <taxon>Pseudomonadota</taxon>
        <taxon>Alphaproteobacteria</taxon>
        <taxon>Rhodobacterales</taxon>
        <taxon>Roseobacteraceae</taxon>
        <taxon>Primorskyibacter</taxon>
    </lineage>
</organism>
<accession>A0A1W2APX0</accession>
<feature type="compositionally biased region" description="Low complexity" evidence="1">
    <location>
        <begin position="134"/>
        <end position="145"/>
    </location>
</feature>
<evidence type="ECO:0000313" key="4">
    <source>
        <dbReference type="EMBL" id="SMC62735.1"/>
    </source>
</evidence>
<evidence type="ECO:0000313" key="5">
    <source>
        <dbReference type="Proteomes" id="UP000192330"/>
    </source>
</evidence>
<reference evidence="4 5" key="1">
    <citation type="submission" date="2017-04" db="EMBL/GenBank/DDBJ databases">
        <authorList>
            <person name="Afonso C.L."/>
            <person name="Miller P.J."/>
            <person name="Scott M.A."/>
            <person name="Spackman E."/>
            <person name="Goraichik I."/>
            <person name="Dimitrov K.M."/>
            <person name="Suarez D.L."/>
            <person name="Swayne D.E."/>
        </authorList>
    </citation>
    <scope>NUCLEOTIDE SEQUENCE [LARGE SCALE GENOMIC DNA]</scope>
    <source>
        <strain evidence="4 5">CGMCC 1.12644</strain>
    </source>
</reference>
<sequence length="297" mass="31378">MRLICPNCGAQYEVPAEVIPEGGRDVQCSDCGHTWFQADSPDDPVLSDEAQPAPKPADAEVETDAPSGDAAGTPEAVDPATLSPDTWADEFEDEAEEVDKAAPPQPPRRSLDPGIADLLREEAEREARVRSAEGLESQQELGLEAAQHDDAASRRARIARERMARIRNQDAGVEIAAGTTAAGVGAAGTRNAALPDIEEINSTLRAGSDAHALETPQGTLKDGGSGFARGFFSMLLLMVVLIGIYVMAPQIKDAVPGLSDAVNAYVGQIDALRVWLASVTQNLLAWLDGMSSEANPQ</sequence>
<gene>
    <name evidence="4" type="ORF">SAMN06295998_103203</name>
</gene>
<keyword evidence="5" id="KW-1185">Reference proteome</keyword>
<dbReference type="STRING" id="1387277.SAMN06295998_103203"/>
<dbReference type="EMBL" id="FWYD01000003">
    <property type="protein sequence ID" value="SMC62735.1"/>
    <property type="molecule type" value="Genomic_DNA"/>
</dbReference>
<feature type="region of interest" description="Disordered" evidence="1">
    <location>
        <begin position="32"/>
        <end position="113"/>
    </location>
</feature>
<evidence type="ECO:0000256" key="1">
    <source>
        <dbReference type="SAM" id="MobiDB-lite"/>
    </source>
</evidence>
<dbReference type="Pfam" id="PF13717">
    <property type="entry name" value="Zn_ribbon_4"/>
    <property type="match status" value="1"/>
</dbReference>
<evidence type="ECO:0000256" key="2">
    <source>
        <dbReference type="SAM" id="Phobius"/>
    </source>
</evidence>
<feature type="domain" description="Zinc finger/thioredoxin putative" evidence="3">
    <location>
        <begin position="1"/>
        <end position="36"/>
    </location>
</feature>
<dbReference type="InterPro" id="IPR011723">
    <property type="entry name" value="Znf/thioredoxin_put"/>
</dbReference>
<evidence type="ECO:0000259" key="3">
    <source>
        <dbReference type="Pfam" id="PF13717"/>
    </source>
</evidence>
<feature type="compositionally biased region" description="Acidic residues" evidence="1">
    <location>
        <begin position="87"/>
        <end position="97"/>
    </location>
</feature>
<keyword evidence="2" id="KW-1133">Transmembrane helix</keyword>
<protein>
    <submittedName>
        <fullName evidence="4">MJ0042 family finger-like domain-containing protein</fullName>
    </submittedName>
</protein>
<name>A0A1W2APX0_9RHOB</name>
<dbReference type="OrthoDB" id="7159357at2"/>
<dbReference type="NCBIfam" id="TIGR02098">
    <property type="entry name" value="MJ0042_CXXC"/>
    <property type="match status" value="1"/>
</dbReference>
<dbReference type="AlphaFoldDB" id="A0A1W2APX0"/>
<feature type="transmembrane region" description="Helical" evidence="2">
    <location>
        <begin position="227"/>
        <end position="248"/>
    </location>
</feature>
<keyword evidence="2" id="KW-0812">Transmembrane</keyword>
<dbReference type="Proteomes" id="UP000192330">
    <property type="component" value="Unassembled WGS sequence"/>
</dbReference>
<keyword evidence="2" id="KW-0472">Membrane</keyword>
<feature type="region of interest" description="Disordered" evidence="1">
    <location>
        <begin position="129"/>
        <end position="154"/>
    </location>
</feature>